<dbReference type="RefSeq" id="WP_125555292.1">
    <property type="nucleotide sequence ID" value="NZ_RBVX01000005.1"/>
</dbReference>
<evidence type="ECO:0000313" key="5">
    <source>
        <dbReference type="EMBL" id="RSL34023.1"/>
    </source>
</evidence>
<dbReference type="PRINTS" id="PR00035">
    <property type="entry name" value="HTHGNTR"/>
</dbReference>
<reference evidence="5 6" key="1">
    <citation type="submission" date="2018-10" db="EMBL/GenBank/DDBJ databases">
        <title>Draft genome sequence of Bacillus salarius IM0101, isolated from a hypersaline soil in Inner Mongolia, China.</title>
        <authorList>
            <person name="Yamprayoonswat W."/>
            <person name="Boonvisut S."/>
            <person name="Jumpathong W."/>
            <person name="Sittihan S."/>
            <person name="Ruangsuj P."/>
            <person name="Wanthongcharoen S."/>
            <person name="Thongpramul N."/>
            <person name="Pimmason S."/>
            <person name="Yu B."/>
            <person name="Yasawong M."/>
        </authorList>
    </citation>
    <scope>NUCLEOTIDE SEQUENCE [LARGE SCALE GENOMIC DNA]</scope>
    <source>
        <strain evidence="5 6">IM0101</strain>
    </source>
</reference>
<dbReference type="Pfam" id="PF00392">
    <property type="entry name" value="GntR"/>
    <property type="match status" value="1"/>
</dbReference>
<dbReference type="Gene3D" id="1.20.120.530">
    <property type="entry name" value="GntR ligand-binding domain-like"/>
    <property type="match status" value="1"/>
</dbReference>
<sequence length="239" mass="27396">MTKKEMTMDMKSLSRKSLSKQVIDEIINLLVTEKLKPGDKIPTEVELMEICDVSRPVIREALTSLEVLGIVNRGTRNGTFFTDKVGSQPFALMLALSSSDVRSILEIRIALELGLVTLAAEKITEQELEKLWETIEKMKSLPTNDSSEVDKEFHKIIAHSAQNPLFEGVIDPLQKFHDKVLEHIPLEDRQLEETVKYHIDIYYALKNRDTIEAYSSMYRHLDFVRNKALKHFPNEGIVE</sequence>
<proteinExistence type="predicted"/>
<keyword evidence="2" id="KW-0238">DNA-binding</keyword>
<dbReference type="PROSITE" id="PS50949">
    <property type="entry name" value="HTH_GNTR"/>
    <property type="match status" value="1"/>
</dbReference>
<comment type="caution">
    <text evidence="5">The sequence shown here is derived from an EMBL/GenBank/DDBJ whole genome shotgun (WGS) entry which is preliminary data.</text>
</comment>
<dbReference type="Gene3D" id="1.10.10.10">
    <property type="entry name" value="Winged helix-like DNA-binding domain superfamily/Winged helix DNA-binding domain"/>
    <property type="match status" value="1"/>
</dbReference>
<dbReference type="InterPro" id="IPR036388">
    <property type="entry name" value="WH-like_DNA-bd_sf"/>
</dbReference>
<dbReference type="GO" id="GO:0003700">
    <property type="term" value="F:DNA-binding transcription factor activity"/>
    <property type="evidence" value="ECO:0007669"/>
    <property type="project" value="InterPro"/>
</dbReference>
<dbReference type="PANTHER" id="PTHR43537">
    <property type="entry name" value="TRANSCRIPTIONAL REGULATOR, GNTR FAMILY"/>
    <property type="match status" value="1"/>
</dbReference>
<dbReference type="GO" id="GO:0003677">
    <property type="term" value="F:DNA binding"/>
    <property type="evidence" value="ECO:0007669"/>
    <property type="project" value="UniProtKB-KW"/>
</dbReference>
<dbReference type="InterPro" id="IPR036390">
    <property type="entry name" value="WH_DNA-bd_sf"/>
</dbReference>
<dbReference type="Proteomes" id="UP000275076">
    <property type="component" value="Unassembled WGS sequence"/>
</dbReference>
<keyword evidence="3" id="KW-0804">Transcription</keyword>
<dbReference type="SUPFAM" id="SSF46785">
    <property type="entry name" value="Winged helix' DNA-binding domain"/>
    <property type="match status" value="1"/>
</dbReference>
<keyword evidence="1" id="KW-0805">Transcription regulation</keyword>
<feature type="domain" description="HTH gntR-type" evidence="4">
    <location>
        <begin position="16"/>
        <end position="84"/>
    </location>
</feature>
<keyword evidence="6" id="KW-1185">Reference proteome</keyword>
<dbReference type="EMBL" id="RBVX01000005">
    <property type="protein sequence ID" value="RSL34023.1"/>
    <property type="molecule type" value="Genomic_DNA"/>
</dbReference>
<dbReference type="SMART" id="SM00345">
    <property type="entry name" value="HTH_GNTR"/>
    <property type="match status" value="1"/>
</dbReference>
<dbReference type="CDD" id="cd07377">
    <property type="entry name" value="WHTH_GntR"/>
    <property type="match status" value="1"/>
</dbReference>
<dbReference type="PANTHER" id="PTHR43537:SF43">
    <property type="entry name" value="GNTR-FAMILY TRANSCRIPTIONAL REGULATOR"/>
    <property type="match status" value="1"/>
</dbReference>
<evidence type="ECO:0000313" key="6">
    <source>
        <dbReference type="Proteomes" id="UP000275076"/>
    </source>
</evidence>
<protein>
    <submittedName>
        <fullName evidence="5">FadR family transcriptional regulator</fullName>
    </submittedName>
</protein>
<evidence type="ECO:0000259" key="4">
    <source>
        <dbReference type="PROSITE" id="PS50949"/>
    </source>
</evidence>
<dbReference type="Pfam" id="PF07729">
    <property type="entry name" value="FCD"/>
    <property type="match status" value="1"/>
</dbReference>
<dbReference type="InterPro" id="IPR008920">
    <property type="entry name" value="TF_FadR/GntR_C"/>
</dbReference>
<organism evidence="5 6">
    <name type="scientific">Salibacterium salarium</name>
    <dbReference type="NCBI Taxonomy" id="284579"/>
    <lineage>
        <taxon>Bacteria</taxon>
        <taxon>Bacillati</taxon>
        <taxon>Bacillota</taxon>
        <taxon>Bacilli</taxon>
        <taxon>Bacillales</taxon>
        <taxon>Bacillaceae</taxon>
    </lineage>
</organism>
<name>A0A3R9PME0_9BACI</name>
<accession>A0A3R9PME0</accession>
<evidence type="ECO:0000256" key="1">
    <source>
        <dbReference type="ARBA" id="ARBA00023015"/>
    </source>
</evidence>
<dbReference type="OrthoDB" id="9782299at2"/>
<dbReference type="SUPFAM" id="SSF48008">
    <property type="entry name" value="GntR ligand-binding domain-like"/>
    <property type="match status" value="1"/>
</dbReference>
<dbReference type="InterPro" id="IPR011711">
    <property type="entry name" value="GntR_C"/>
</dbReference>
<evidence type="ECO:0000256" key="3">
    <source>
        <dbReference type="ARBA" id="ARBA00023163"/>
    </source>
</evidence>
<dbReference type="SMART" id="SM00895">
    <property type="entry name" value="FCD"/>
    <property type="match status" value="1"/>
</dbReference>
<dbReference type="AlphaFoldDB" id="A0A3R9PME0"/>
<gene>
    <name evidence="5" type="ORF">D7Z54_07885</name>
</gene>
<evidence type="ECO:0000256" key="2">
    <source>
        <dbReference type="ARBA" id="ARBA00023125"/>
    </source>
</evidence>
<dbReference type="InterPro" id="IPR000524">
    <property type="entry name" value="Tscrpt_reg_HTH_GntR"/>
</dbReference>